<gene>
    <name evidence="2" type="ORF">F0M18_02300</name>
</gene>
<dbReference type="InterPro" id="IPR051606">
    <property type="entry name" value="Polyketide_Oxido-like"/>
</dbReference>
<dbReference type="RefSeq" id="WP_149609757.1">
    <property type="nucleotide sequence ID" value="NZ_VTUX01000001.1"/>
</dbReference>
<dbReference type="PANTHER" id="PTHR43355:SF2">
    <property type="entry name" value="FLAVIN REDUCTASE (NADPH)"/>
    <property type="match status" value="1"/>
</dbReference>
<feature type="domain" description="NAD(P)-binding" evidence="1">
    <location>
        <begin position="53"/>
        <end position="244"/>
    </location>
</feature>
<dbReference type="PROSITE" id="PS51257">
    <property type="entry name" value="PROKAR_LIPOPROTEIN"/>
    <property type="match status" value="1"/>
</dbReference>
<protein>
    <submittedName>
        <fullName evidence="2">NAD(P)H-binding protein</fullName>
    </submittedName>
</protein>
<comment type="caution">
    <text evidence="2">The sequence shown here is derived from an EMBL/GenBank/DDBJ whole genome shotgun (WGS) entry which is preliminary data.</text>
</comment>
<dbReference type="PANTHER" id="PTHR43355">
    <property type="entry name" value="FLAVIN REDUCTASE (NADPH)"/>
    <property type="match status" value="1"/>
</dbReference>
<dbReference type="Proteomes" id="UP000323708">
    <property type="component" value="Unassembled WGS sequence"/>
</dbReference>
<dbReference type="InterPro" id="IPR036291">
    <property type="entry name" value="NAD(P)-bd_dom_sf"/>
</dbReference>
<organism evidence="2 3">
    <name type="scientific">Pseudohalioglobus sediminis</name>
    <dbReference type="NCBI Taxonomy" id="2606449"/>
    <lineage>
        <taxon>Bacteria</taxon>
        <taxon>Pseudomonadati</taxon>
        <taxon>Pseudomonadota</taxon>
        <taxon>Gammaproteobacteria</taxon>
        <taxon>Cellvibrionales</taxon>
        <taxon>Halieaceae</taxon>
        <taxon>Pseudohalioglobus</taxon>
    </lineage>
</organism>
<name>A0A5B0X6S8_9GAMM</name>
<proteinExistence type="predicted"/>
<evidence type="ECO:0000313" key="2">
    <source>
        <dbReference type="EMBL" id="KAA1194288.1"/>
    </source>
</evidence>
<dbReference type="GO" id="GO:0016646">
    <property type="term" value="F:oxidoreductase activity, acting on the CH-NH group of donors, NAD or NADP as acceptor"/>
    <property type="evidence" value="ECO:0007669"/>
    <property type="project" value="TreeGrafter"/>
</dbReference>
<reference evidence="2 3" key="1">
    <citation type="submission" date="2019-09" db="EMBL/GenBank/DDBJ databases">
        <authorList>
            <person name="Chen X.-Y."/>
        </authorList>
    </citation>
    <scope>NUCLEOTIDE SEQUENCE [LARGE SCALE GENOMIC DNA]</scope>
    <source>
        <strain evidence="2 3">NY5</strain>
    </source>
</reference>
<dbReference type="InterPro" id="IPR016040">
    <property type="entry name" value="NAD(P)-bd_dom"/>
</dbReference>
<dbReference type="EMBL" id="VTUX01000001">
    <property type="protein sequence ID" value="KAA1194288.1"/>
    <property type="molecule type" value="Genomic_DNA"/>
</dbReference>
<dbReference type="SUPFAM" id="SSF51735">
    <property type="entry name" value="NAD(P)-binding Rossmann-fold domains"/>
    <property type="match status" value="1"/>
</dbReference>
<evidence type="ECO:0000259" key="1">
    <source>
        <dbReference type="Pfam" id="PF13460"/>
    </source>
</evidence>
<dbReference type="AlphaFoldDB" id="A0A5B0X6S8"/>
<sequence>MTTPRGGLRVALLLLLTSLLASGCALPQQRLSADAIRAAEQAIERPRTIALLGGTGLAGSYLLREALARGYPLRVLSRSPQKLAYLGDRVTVIEGDARDPAVLDSLLQGADAVISAIGPVPADGAAAKGISSAVTGKLITAMQRHGLTRYLVVSGAGVAAPGDDRNATGWWMRQLVKIRYPEILRDKQAEYQLLADSDLQWTVVRCPLIESGPYVQPAIVSLATPATFRLRAAELAEFVLEQLETADYHRRAPFVYSR</sequence>
<accession>A0A5B0X6S8</accession>
<keyword evidence="3" id="KW-1185">Reference proteome</keyword>
<dbReference type="Pfam" id="PF13460">
    <property type="entry name" value="NAD_binding_10"/>
    <property type="match status" value="1"/>
</dbReference>
<evidence type="ECO:0000313" key="3">
    <source>
        <dbReference type="Proteomes" id="UP000323708"/>
    </source>
</evidence>
<dbReference type="Gene3D" id="3.40.50.720">
    <property type="entry name" value="NAD(P)-binding Rossmann-like Domain"/>
    <property type="match status" value="1"/>
</dbReference>